<reference evidence="2 3" key="1">
    <citation type="journal article" date="2023" name="Insect Mol. Biol.">
        <title>Genome sequencing provides insights into the evolution of gene families encoding plant cell wall-degrading enzymes in longhorned beetles.</title>
        <authorList>
            <person name="Shin N.R."/>
            <person name="Okamura Y."/>
            <person name="Kirsch R."/>
            <person name="Pauchet Y."/>
        </authorList>
    </citation>
    <scope>NUCLEOTIDE SEQUENCE [LARGE SCALE GENOMIC DNA]</scope>
    <source>
        <strain evidence="2">EAD_L_NR</strain>
    </source>
</reference>
<gene>
    <name evidence="2" type="ORF">NQ315_013225</name>
</gene>
<feature type="non-terminal residue" evidence="2">
    <location>
        <position position="1"/>
    </location>
</feature>
<feature type="chain" id="PRO_5043956227" evidence="1">
    <location>
        <begin position="20"/>
        <end position="93"/>
    </location>
</feature>
<sequence length="93" mass="10129">EHPTKLSLVVMTFQLVIETAVLVTWIHEDSGKSDDEAKTAISTTGLDQCMPFGLCSAPAASTTIHNNAVLSRLPIQDNLKQRKACYAGGDRNW</sequence>
<keyword evidence="1" id="KW-0732">Signal</keyword>
<evidence type="ECO:0000313" key="2">
    <source>
        <dbReference type="EMBL" id="KAJ8910088.1"/>
    </source>
</evidence>
<dbReference type="AlphaFoldDB" id="A0AAV8V7N1"/>
<comment type="caution">
    <text evidence="2">The sequence shown here is derived from an EMBL/GenBank/DDBJ whole genome shotgun (WGS) entry which is preliminary data.</text>
</comment>
<proteinExistence type="predicted"/>
<evidence type="ECO:0000313" key="3">
    <source>
        <dbReference type="Proteomes" id="UP001159042"/>
    </source>
</evidence>
<feature type="signal peptide" evidence="1">
    <location>
        <begin position="1"/>
        <end position="19"/>
    </location>
</feature>
<organism evidence="2 3">
    <name type="scientific">Exocentrus adspersus</name>
    <dbReference type="NCBI Taxonomy" id="1586481"/>
    <lineage>
        <taxon>Eukaryota</taxon>
        <taxon>Metazoa</taxon>
        <taxon>Ecdysozoa</taxon>
        <taxon>Arthropoda</taxon>
        <taxon>Hexapoda</taxon>
        <taxon>Insecta</taxon>
        <taxon>Pterygota</taxon>
        <taxon>Neoptera</taxon>
        <taxon>Endopterygota</taxon>
        <taxon>Coleoptera</taxon>
        <taxon>Polyphaga</taxon>
        <taxon>Cucujiformia</taxon>
        <taxon>Chrysomeloidea</taxon>
        <taxon>Cerambycidae</taxon>
        <taxon>Lamiinae</taxon>
        <taxon>Acanthocinini</taxon>
        <taxon>Exocentrus</taxon>
    </lineage>
</organism>
<dbReference type="Proteomes" id="UP001159042">
    <property type="component" value="Unassembled WGS sequence"/>
</dbReference>
<protein>
    <submittedName>
        <fullName evidence="2">Uncharacterized protein</fullName>
    </submittedName>
</protein>
<evidence type="ECO:0000256" key="1">
    <source>
        <dbReference type="SAM" id="SignalP"/>
    </source>
</evidence>
<accession>A0AAV8V7N1</accession>
<name>A0AAV8V7N1_9CUCU</name>
<keyword evidence="3" id="KW-1185">Reference proteome</keyword>
<dbReference type="EMBL" id="JANEYG010000355">
    <property type="protein sequence ID" value="KAJ8910088.1"/>
    <property type="molecule type" value="Genomic_DNA"/>
</dbReference>